<gene>
    <name evidence="1" type="ORF">SDC9_115746</name>
</gene>
<evidence type="ECO:0000313" key="1">
    <source>
        <dbReference type="EMBL" id="MPM68812.1"/>
    </source>
</evidence>
<accession>A0A645BU88</accession>
<comment type="caution">
    <text evidence="1">The sequence shown here is derived from an EMBL/GenBank/DDBJ whole genome shotgun (WGS) entry which is preliminary data.</text>
</comment>
<organism evidence="1">
    <name type="scientific">bioreactor metagenome</name>
    <dbReference type="NCBI Taxonomy" id="1076179"/>
    <lineage>
        <taxon>unclassified sequences</taxon>
        <taxon>metagenomes</taxon>
        <taxon>ecological metagenomes</taxon>
    </lineage>
</organism>
<protein>
    <submittedName>
        <fullName evidence="1">Uncharacterized protein</fullName>
    </submittedName>
</protein>
<proteinExistence type="predicted"/>
<dbReference type="AlphaFoldDB" id="A0A645BU88"/>
<dbReference type="EMBL" id="VSSQ01022478">
    <property type="protein sequence ID" value="MPM68812.1"/>
    <property type="molecule type" value="Genomic_DNA"/>
</dbReference>
<sequence>MNRFERVVDQKPRRVLFTQRNGILQIEHQRVAAVNMRVAHHAGVVARHKQHRPAEFHHASRPQSNAVSPVARWQAAVTRARIVQSSAPLSTALTTAYSSPKAATAL</sequence>
<name>A0A645BU88_9ZZZZ</name>
<reference evidence="1" key="1">
    <citation type="submission" date="2019-08" db="EMBL/GenBank/DDBJ databases">
        <authorList>
            <person name="Kucharzyk K."/>
            <person name="Murdoch R.W."/>
            <person name="Higgins S."/>
            <person name="Loffler F."/>
        </authorList>
    </citation>
    <scope>NUCLEOTIDE SEQUENCE</scope>
</reference>